<sequence>MVGKESPAFRLIGEPYNKNVKECKMFDFIIEMIADIAEIFVDLWVNKVINRKKKCNIDSEHISQ</sequence>
<organism evidence="1 2">
    <name type="scientific">Parablautia muri</name>
    <dbReference type="NCBI Taxonomy" id="2320879"/>
    <lineage>
        <taxon>Bacteria</taxon>
        <taxon>Bacillati</taxon>
        <taxon>Bacillota</taxon>
        <taxon>Clostridia</taxon>
        <taxon>Lachnospirales</taxon>
        <taxon>Lachnospiraceae</taxon>
        <taxon>Parablautia</taxon>
    </lineage>
</organism>
<dbReference type="Proteomes" id="UP001154420">
    <property type="component" value="Unassembled WGS sequence"/>
</dbReference>
<evidence type="ECO:0000313" key="2">
    <source>
        <dbReference type="Proteomes" id="UP001154420"/>
    </source>
</evidence>
<proteinExistence type="predicted"/>
<gene>
    <name evidence="1" type="ORF">D5281_21340</name>
</gene>
<accession>A0A9X5BJU1</accession>
<dbReference type="AlphaFoldDB" id="A0A9X5BJU1"/>
<protein>
    <submittedName>
        <fullName evidence="1">Uncharacterized protein</fullName>
    </submittedName>
</protein>
<name>A0A9X5BJU1_9FIRM</name>
<reference evidence="1" key="1">
    <citation type="submission" date="2018-09" db="EMBL/GenBank/DDBJ databases">
        <title>Murine metabolic-syndrome-specific gut microbial biobank.</title>
        <authorList>
            <person name="Liu C."/>
        </authorList>
    </citation>
    <scope>NUCLEOTIDE SEQUENCE</scope>
    <source>
        <strain evidence="1">D42-62</strain>
    </source>
</reference>
<keyword evidence="2" id="KW-1185">Reference proteome</keyword>
<evidence type="ECO:0000313" key="1">
    <source>
        <dbReference type="EMBL" id="NBJ95038.1"/>
    </source>
</evidence>
<dbReference type="EMBL" id="QZDT01000061">
    <property type="protein sequence ID" value="NBJ95038.1"/>
    <property type="molecule type" value="Genomic_DNA"/>
</dbReference>
<dbReference type="RefSeq" id="WP_160561998.1">
    <property type="nucleotide sequence ID" value="NZ_QZDT01000061.1"/>
</dbReference>
<comment type="caution">
    <text evidence="1">The sequence shown here is derived from an EMBL/GenBank/DDBJ whole genome shotgun (WGS) entry which is preliminary data.</text>
</comment>
<dbReference type="OrthoDB" id="9850127at2"/>